<feature type="chain" id="PRO_5044074544" evidence="5">
    <location>
        <begin position="24"/>
        <end position="193"/>
    </location>
</feature>
<keyword evidence="3 5" id="KW-0732">Signal</keyword>
<dbReference type="EMBL" id="UFYI01000007">
    <property type="protein sequence ID" value="STD18682.1"/>
    <property type="molecule type" value="Genomic_DNA"/>
</dbReference>
<name>A0A376F624_ENTAS</name>
<comment type="similarity">
    <text evidence="2">Belongs to the fimbrial protein family.</text>
</comment>
<organism evidence="8 9">
    <name type="scientific">Enterobacter asburiae</name>
    <dbReference type="NCBI Taxonomy" id="61645"/>
    <lineage>
        <taxon>Bacteria</taxon>
        <taxon>Pseudomonadati</taxon>
        <taxon>Pseudomonadota</taxon>
        <taxon>Gammaproteobacteria</taxon>
        <taxon>Enterobacterales</taxon>
        <taxon>Enterobacteriaceae</taxon>
        <taxon>Enterobacter</taxon>
        <taxon>Enterobacter cloacae complex</taxon>
    </lineage>
</organism>
<evidence type="ECO:0000256" key="1">
    <source>
        <dbReference type="ARBA" id="ARBA00004561"/>
    </source>
</evidence>
<dbReference type="PANTHER" id="PTHR33420:SF3">
    <property type="entry name" value="FIMBRIAL SUBUNIT ELFA"/>
    <property type="match status" value="1"/>
</dbReference>
<evidence type="ECO:0000313" key="7">
    <source>
        <dbReference type="EMBL" id="MBJ6598712.1"/>
    </source>
</evidence>
<keyword evidence="4" id="KW-0281">Fimbrium</keyword>
<evidence type="ECO:0000256" key="2">
    <source>
        <dbReference type="ARBA" id="ARBA00006671"/>
    </source>
</evidence>
<reference evidence="8 9" key="1">
    <citation type="submission" date="2018-06" db="EMBL/GenBank/DDBJ databases">
        <authorList>
            <consortium name="Pathogen Informatics"/>
            <person name="Doyle S."/>
        </authorList>
    </citation>
    <scope>NUCLEOTIDE SEQUENCE [LARGE SCALE GENOMIC DNA]</scope>
    <source>
        <strain evidence="8 9">NCTC12123</strain>
    </source>
</reference>
<feature type="signal peptide" evidence="5">
    <location>
        <begin position="1"/>
        <end position="23"/>
    </location>
</feature>
<comment type="subcellular location">
    <subcellularLocation>
        <location evidence="1">Fimbrium</location>
    </subcellularLocation>
</comment>
<evidence type="ECO:0000259" key="6">
    <source>
        <dbReference type="Pfam" id="PF00419"/>
    </source>
</evidence>
<evidence type="ECO:0000313" key="8">
    <source>
        <dbReference type="EMBL" id="STD18682.1"/>
    </source>
</evidence>
<evidence type="ECO:0000256" key="5">
    <source>
        <dbReference type="SAM" id="SignalP"/>
    </source>
</evidence>
<feature type="domain" description="Fimbrial-type adhesion" evidence="6">
    <location>
        <begin position="42"/>
        <end position="193"/>
    </location>
</feature>
<dbReference type="Gene3D" id="2.60.40.1090">
    <property type="entry name" value="Fimbrial-type adhesion domain"/>
    <property type="match status" value="1"/>
</dbReference>
<dbReference type="RefSeq" id="WP_054830301.1">
    <property type="nucleotide sequence ID" value="NZ_AP028420.1"/>
</dbReference>
<evidence type="ECO:0000313" key="9">
    <source>
        <dbReference type="Proteomes" id="UP000255163"/>
    </source>
</evidence>
<dbReference type="InterPro" id="IPR000259">
    <property type="entry name" value="Adhesion_dom_fimbrial"/>
</dbReference>
<gene>
    <name evidence="8" type="primary">papH</name>
    <name evidence="7" type="ORF">JGT27_23825</name>
    <name evidence="8" type="ORF">NCTC12123_00867</name>
</gene>
<dbReference type="InterPro" id="IPR008966">
    <property type="entry name" value="Adhesion_dom_sf"/>
</dbReference>
<dbReference type="InterPro" id="IPR050263">
    <property type="entry name" value="Bact_Fimbrial_Adh_Pro"/>
</dbReference>
<evidence type="ECO:0000256" key="4">
    <source>
        <dbReference type="ARBA" id="ARBA00023263"/>
    </source>
</evidence>
<reference evidence="7" key="2">
    <citation type="submission" date="2020-12" db="EMBL/GenBank/DDBJ databases">
        <title>Molecular epidemiology of VIM- metallo-b-lactamase-producing Enterobacter cloacae complex isolated in France between 2015 and 2018.</title>
        <authorList>
            <person name="Emeraud C."/>
            <person name="Petit C."/>
            <person name="Bonnin R."/>
            <person name="Naas T."/>
            <person name="Dortet L."/>
        </authorList>
    </citation>
    <scope>NUCLEOTIDE SEQUENCE</scope>
    <source>
        <strain evidence="7">170C2</strain>
    </source>
</reference>
<accession>A0A376F624</accession>
<evidence type="ECO:0000256" key="3">
    <source>
        <dbReference type="ARBA" id="ARBA00022729"/>
    </source>
</evidence>
<dbReference type="GO" id="GO:0009289">
    <property type="term" value="C:pilus"/>
    <property type="evidence" value="ECO:0007669"/>
    <property type="project" value="UniProtKB-SubCell"/>
</dbReference>
<protein>
    <submittedName>
        <fullName evidence="7 8">Fimbrial protein</fullName>
    </submittedName>
</protein>
<dbReference type="Proteomes" id="UP000255163">
    <property type="component" value="Unassembled WGS sequence"/>
</dbReference>
<dbReference type="Pfam" id="PF00419">
    <property type="entry name" value="Fimbrial"/>
    <property type="match status" value="1"/>
</dbReference>
<dbReference type="InterPro" id="IPR036937">
    <property type="entry name" value="Adhesion_dom_fimbrial_sf"/>
</dbReference>
<dbReference type="EMBL" id="JAELXN010000124">
    <property type="protein sequence ID" value="MBJ6598712.1"/>
    <property type="molecule type" value="Genomic_DNA"/>
</dbReference>
<dbReference type="AlphaFoldDB" id="A0A376F624"/>
<dbReference type="SUPFAM" id="SSF49401">
    <property type="entry name" value="Bacterial adhesins"/>
    <property type="match status" value="1"/>
</dbReference>
<dbReference type="Proteomes" id="UP000641429">
    <property type="component" value="Unassembled WGS sequence"/>
</dbReference>
<dbReference type="PANTHER" id="PTHR33420">
    <property type="entry name" value="FIMBRIAL SUBUNIT ELFA-RELATED"/>
    <property type="match status" value="1"/>
</dbReference>
<dbReference type="GO" id="GO:0043709">
    <property type="term" value="P:cell adhesion involved in single-species biofilm formation"/>
    <property type="evidence" value="ECO:0007669"/>
    <property type="project" value="TreeGrafter"/>
</dbReference>
<sequence>MNGMTKTVLAVSLLLAVSGAARAEDEKPLVDTGTLFVHGDLLENTCRMTMDSAWQDVDLGSTSRADVNQVGKAAAPVKVNIYLQDCPELANWSTNITPMTTTFSTLQPPYKARFTAVQDESNPALIKVTGASGIGLRLRDSRGETVMLSRNSDSILLNPGQNQVTFTLQPERTSAPFVAGPYHALVNFSMIYQ</sequence>
<proteinExistence type="inferred from homology"/>